<feature type="region of interest" description="Disordered" evidence="1">
    <location>
        <begin position="214"/>
        <end position="239"/>
    </location>
</feature>
<evidence type="ECO:0000313" key="3">
    <source>
        <dbReference type="EMBL" id="KAK2609542.1"/>
    </source>
</evidence>
<organism evidence="3 4">
    <name type="scientific">Phomopsis amygdali</name>
    <name type="common">Fusicoccum amygdali</name>
    <dbReference type="NCBI Taxonomy" id="1214568"/>
    <lineage>
        <taxon>Eukaryota</taxon>
        <taxon>Fungi</taxon>
        <taxon>Dikarya</taxon>
        <taxon>Ascomycota</taxon>
        <taxon>Pezizomycotina</taxon>
        <taxon>Sordariomycetes</taxon>
        <taxon>Sordariomycetidae</taxon>
        <taxon>Diaporthales</taxon>
        <taxon>Diaporthaceae</taxon>
        <taxon>Diaporthe</taxon>
    </lineage>
</organism>
<evidence type="ECO:0000259" key="2">
    <source>
        <dbReference type="PROSITE" id="PS00028"/>
    </source>
</evidence>
<evidence type="ECO:0000313" key="4">
    <source>
        <dbReference type="Proteomes" id="UP001265746"/>
    </source>
</evidence>
<proteinExistence type="predicted"/>
<sequence length="287" mass="31524">MMDPQDQARLLRLHHSGHAQTFRSSDISTYNADANITPSAAQLAAPPANWLNQRDATSNSVAKSPTTYPRPPVANVDFLTTHRGTKSPASQDSNFPPDHPQILDPALSSSFCEHSRQEGPTANTCDTCKASFQTNSDLESHAKSLGHPAFRCKCGTPCSRYSSLARHINSKTGIGYHCGLCEDKTFGRIDKLYDHLRDGHKVSKRVLDRCKHKELRRTKKVSRPTESAQTPVMTSQATSTGGFWPAWSSIEQMNGATGRHTTSMPPSSPSGFNPVNFTNFSDSFTFQ</sequence>
<dbReference type="SMART" id="SM00355">
    <property type="entry name" value="ZnF_C2H2"/>
    <property type="match status" value="2"/>
</dbReference>
<reference evidence="3" key="1">
    <citation type="submission" date="2023-06" db="EMBL/GenBank/DDBJ databases">
        <authorList>
            <person name="Noh H."/>
        </authorList>
    </citation>
    <scope>NUCLEOTIDE SEQUENCE</scope>
    <source>
        <strain evidence="3">DUCC20226</strain>
    </source>
</reference>
<dbReference type="EMBL" id="JAUJFL010000002">
    <property type="protein sequence ID" value="KAK2609542.1"/>
    <property type="molecule type" value="Genomic_DNA"/>
</dbReference>
<feature type="domain" description="C2H2-type" evidence="2">
    <location>
        <begin position="125"/>
        <end position="147"/>
    </location>
</feature>
<protein>
    <recommendedName>
        <fullName evidence="2">C2H2-type domain-containing protein</fullName>
    </recommendedName>
</protein>
<comment type="caution">
    <text evidence="3">The sequence shown here is derived from an EMBL/GenBank/DDBJ whole genome shotgun (WGS) entry which is preliminary data.</text>
</comment>
<feature type="region of interest" description="Disordered" evidence="1">
    <location>
        <begin position="54"/>
        <end position="75"/>
    </location>
</feature>
<keyword evidence="4" id="KW-1185">Reference proteome</keyword>
<dbReference type="PROSITE" id="PS00028">
    <property type="entry name" value="ZINC_FINGER_C2H2_1"/>
    <property type="match status" value="1"/>
</dbReference>
<name>A0AAD9SI12_PHOAM</name>
<dbReference type="Proteomes" id="UP001265746">
    <property type="component" value="Unassembled WGS sequence"/>
</dbReference>
<feature type="compositionally biased region" description="Polar residues" evidence="1">
    <location>
        <begin position="224"/>
        <end position="239"/>
    </location>
</feature>
<dbReference type="AlphaFoldDB" id="A0AAD9SI12"/>
<dbReference type="Gene3D" id="3.30.160.60">
    <property type="entry name" value="Classic Zinc Finger"/>
    <property type="match status" value="1"/>
</dbReference>
<accession>A0AAD9SI12</accession>
<evidence type="ECO:0000256" key="1">
    <source>
        <dbReference type="SAM" id="MobiDB-lite"/>
    </source>
</evidence>
<dbReference type="InterPro" id="IPR013087">
    <property type="entry name" value="Znf_C2H2_type"/>
</dbReference>
<feature type="compositionally biased region" description="Polar residues" evidence="1">
    <location>
        <begin position="54"/>
        <end position="67"/>
    </location>
</feature>
<gene>
    <name evidence="3" type="ORF">N8I77_003038</name>
</gene>